<organism evidence="2 3">
    <name type="scientific">Phytophthora infestans</name>
    <name type="common">Potato late blight agent</name>
    <name type="synonym">Botrytis infestans</name>
    <dbReference type="NCBI Taxonomy" id="4787"/>
    <lineage>
        <taxon>Eukaryota</taxon>
        <taxon>Sar</taxon>
        <taxon>Stramenopiles</taxon>
        <taxon>Oomycota</taxon>
        <taxon>Peronosporomycetes</taxon>
        <taxon>Peronosporales</taxon>
        <taxon>Peronosporaceae</taxon>
        <taxon>Phytophthora</taxon>
    </lineage>
</organism>
<gene>
    <name evidence="2" type="ORF">GN958_ATG02831</name>
</gene>
<accession>A0A8S9V579</accession>
<evidence type="ECO:0000313" key="2">
    <source>
        <dbReference type="EMBL" id="KAF4148021.1"/>
    </source>
</evidence>
<dbReference type="AlphaFoldDB" id="A0A8S9V579"/>
<dbReference type="Proteomes" id="UP000704712">
    <property type="component" value="Unassembled WGS sequence"/>
</dbReference>
<dbReference type="EMBL" id="JAACNO010000374">
    <property type="protein sequence ID" value="KAF4148021.1"/>
    <property type="molecule type" value="Genomic_DNA"/>
</dbReference>
<reference evidence="2" key="1">
    <citation type="submission" date="2020-03" db="EMBL/GenBank/DDBJ databases">
        <title>Hybrid Assembly of Korean Phytophthora infestans isolates.</title>
        <authorList>
            <person name="Prokchorchik M."/>
            <person name="Lee Y."/>
            <person name="Seo J."/>
            <person name="Cho J.-H."/>
            <person name="Park Y.-E."/>
            <person name="Jang D.-C."/>
            <person name="Im J.-S."/>
            <person name="Choi J.-G."/>
            <person name="Park H.-J."/>
            <person name="Lee G.-B."/>
            <person name="Lee Y.-G."/>
            <person name="Hong S.-Y."/>
            <person name="Cho K."/>
            <person name="Sohn K.H."/>
        </authorList>
    </citation>
    <scope>NUCLEOTIDE SEQUENCE</scope>
    <source>
        <strain evidence="2">KR_2_A2</strain>
    </source>
</reference>
<evidence type="ECO:0000313" key="3">
    <source>
        <dbReference type="Proteomes" id="UP000704712"/>
    </source>
</evidence>
<name>A0A8S9V579_PHYIN</name>
<protein>
    <submittedName>
        <fullName evidence="2">Uncharacterized protein</fullName>
    </submittedName>
</protein>
<sequence>MLLESLSMMTMRERHVSVKPNLAVAEVADASIRRTPSKNRLALSTYCLGLGQCAGRRWQQDTTLATRRSRASDVSLTLETSCFSTAHEVTTALGEIVPIKTRRRRTADGRLISYYTEQPFTDAVILLSLQEHYCIHYATLRDVTLSHRPSRTRDLLVFFRSSFFSASSASSDATLQAPDMFSAEPSPLRTVPNRGRIGSQAARGNEG</sequence>
<proteinExistence type="predicted"/>
<evidence type="ECO:0000256" key="1">
    <source>
        <dbReference type="SAM" id="MobiDB-lite"/>
    </source>
</evidence>
<feature type="region of interest" description="Disordered" evidence="1">
    <location>
        <begin position="182"/>
        <end position="207"/>
    </location>
</feature>
<comment type="caution">
    <text evidence="2">The sequence shown here is derived from an EMBL/GenBank/DDBJ whole genome shotgun (WGS) entry which is preliminary data.</text>
</comment>